<keyword evidence="1" id="KW-0472">Membrane</keyword>
<dbReference type="STRING" id="1385520.N802_01840"/>
<dbReference type="OrthoDB" id="9934684at2"/>
<proteinExistence type="predicted"/>
<name>A0A0A0JE45_9MICO</name>
<sequence length="95" mass="9875">MRTSLLETRIAINQIALVVIGTGLAVAFSAGAFALGQWGWLVAPPMDIAGIALVLIGGRRRRQTQGRRGTALSIVGGLLIVGSIWAAFMTASAID</sequence>
<dbReference type="Proteomes" id="UP000030002">
    <property type="component" value="Unassembled WGS sequence"/>
</dbReference>
<reference evidence="2 3" key="1">
    <citation type="submission" date="2013-08" db="EMBL/GenBank/DDBJ databases">
        <title>The genome sequence of Knoellia sinensis.</title>
        <authorList>
            <person name="Zhu W."/>
            <person name="Wang G."/>
        </authorList>
    </citation>
    <scope>NUCLEOTIDE SEQUENCE [LARGE SCALE GENOMIC DNA]</scope>
    <source>
        <strain evidence="2 3">KCTC 19936</strain>
    </source>
</reference>
<dbReference type="EMBL" id="AVPJ01000001">
    <property type="protein sequence ID" value="KGN35034.1"/>
    <property type="molecule type" value="Genomic_DNA"/>
</dbReference>
<dbReference type="AlphaFoldDB" id="A0A0A0JE45"/>
<protein>
    <submittedName>
        <fullName evidence="2">Uncharacterized protein</fullName>
    </submittedName>
</protein>
<accession>A0A0A0JE45</accession>
<evidence type="ECO:0000313" key="3">
    <source>
        <dbReference type="Proteomes" id="UP000030002"/>
    </source>
</evidence>
<dbReference type="RefSeq" id="WP_035911258.1">
    <property type="nucleotide sequence ID" value="NZ_AVPJ01000001.1"/>
</dbReference>
<evidence type="ECO:0000256" key="1">
    <source>
        <dbReference type="SAM" id="Phobius"/>
    </source>
</evidence>
<evidence type="ECO:0000313" key="2">
    <source>
        <dbReference type="EMBL" id="KGN35034.1"/>
    </source>
</evidence>
<comment type="caution">
    <text evidence="2">The sequence shown here is derived from an EMBL/GenBank/DDBJ whole genome shotgun (WGS) entry which is preliminary data.</text>
</comment>
<organism evidence="2 3">
    <name type="scientific">Knoellia sinensis KCTC 19936</name>
    <dbReference type="NCBI Taxonomy" id="1385520"/>
    <lineage>
        <taxon>Bacteria</taxon>
        <taxon>Bacillati</taxon>
        <taxon>Actinomycetota</taxon>
        <taxon>Actinomycetes</taxon>
        <taxon>Micrococcales</taxon>
        <taxon>Intrasporangiaceae</taxon>
        <taxon>Knoellia</taxon>
    </lineage>
</organism>
<dbReference type="eggNOG" id="ENOG50323NT">
    <property type="taxonomic scope" value="Bacteria"/>
</dbReference>
<keyword evidence="1" id="KW-1133">Transmembrane helix</keyword>
<gene>
    <name evidence="2" type="ORF">N802_01840</name>
</gene>
<feature type="transmembrane region" description="Helical" evidence="1">
    <location>
        <begin position="12"/>
        <end position="32"/>
    </location>
</feature>
<keyword evidence="3" id="KW-1185">Reference proteome</keyword>
<feature type="transmembrane region" description="Helical" evidence="1">
    <location>
        <begin position="38"/>
        <end position="58"/>
    </location>
</feature>
<feature type="transmembrane region" description="Helical" evidence="1">
    <location>
        <begin position="70"/>
        <end position="94"/>
    </location>
</feature>
<keyword evidence="1" id="KW-0812">Transmembrane</keyword>